<name>A0A859DVV0_9FIRM</name>
<sequence length="124" mass="14306">MKWKWYLIPAALCLACVVFAGIIRFSYTDSVKNEISSYLYLPVTEKSWETVFKDAGVKNTNDLVKQADLIARVQFNGERLVRDNGLYSTIHVQKIYKGNIQKEGQNIILTESMSVFQKTKFFKL</sequence>
<dbReference type="Proteomes" id="UP000509623">
    <property type="component" value="Chromosome"/>
</dbReference>
<reference evidence="3 4" key="1">
    <citation type="submission" date="2019-11" db="EMBL/GenBank/DDBJ databases">
        <authorList>
            <person name="Ren C."/>
            <person name="Wang H."/>
            <person name="Xu Y."/>
        </authorList>
    </citation>
    <scope>NUCLEOTIDE SEQUENCE [LARGE SCALE GENOMIC DNA]</scope>
    <source>
        <strain evidence="4">JNU-WLY1368</strain>
        <strain evidence="1 3">LBM 19010</strain>
    </source>
</reference>
<dbReference type="KEGG" id="clf:GJQ69_06395"/>
<protein>
    <submittedName>
        <fullName evidence="1">Uncharacterized protein</fullName>
    </submittedName>
</protein>
<evidence type="ECO:0000313" key="1">
    <source>
        <dbReference type="EMBL" id="QKN24141.1"/>
    </source>
</evidence>
<gene>
    <name evidence="1" type="ORF">GJQ69_06395</name>
    <name evidence="2" type="ORF">GKP14_07135</name>
</gene>
<keyword evidence="4" id="KW-1185">Reference proteome</keyword>
<reference evidence="2" key="2">
    <citation type="journal article" date="2021" name="Appl. Environ. Microbiol.">
        <title>Adaptability of a Caproate-Producing Bacterium Contributes to Its Dominance in an Anaerobic Fermentation System.</title>
        <authorList>
            <person name="Wang H."/>
            <person name="Gu Y."/>
            <person name="Zhou W."/>
            <person name="Zhao D."/>
            <person name="Qiao Z."/>
            <person name="Zheng J."/>
            <person name="Gao J."/>
            <person name="Chen X."/>
            <person name="Ren C."/>
            <person name="Xu Y."/>
        </authorList>
    </citation>
    <scope>NUCLEOTIDE SEQUENCE</scope>
    <source>
        <strain evidence="2">JNU-WLY1368</strain>
    </source>
</reference>
<evidence type="ECO:0000313" key="2">
    <source>
        <dbReference type="EMBL" id="QKO30791.1"/>
    </source>
</evidence>
<dbReference type="EMBL" id="CP046161">
    <property type="protein sequence ID" value="QKO30791.1"/>
    <property type="molecule type" value="Genomic_DNA"/>
</dbReference>
<reference evidence="2" key="3">
    <citation type="journal article" date="2022" name="Int. J. Syst. Evol. Microbiol.">
        <title>Caproicibacterium lactatifermentans sp. nov., isolated from pit clay used for the production of Chinese strong aroma-type liquor.</title>
        <authorList>
            <person name="Wang H."/>
            <person name="Gu Y."/>
            <person name="Zhao D."/>
            <person name="Qiao Z."/>
            <person name="Zheng J."/>
            <person name="Gao J."/>
            <person name="Ren C."/>
            <person name="Xu Y."/>
        </authorList>
    </citation>
    <scope>NUCLEOTIDE SEQUENCE</scope>
    <source>
        <strain evidence="2">JNU-WLY1368</strain>
    </source>
</reference>
<evidence type="ECO:0000313" key="4">
    <source>
        <dbReference type="Proteomes" id="UP000509623"/>
    </source>
</evidence>
<dbReference type="AlphaFoldDB" id="A0A859DVV0"/>
<accession>A0A859DVV0</accession>
<organism evidence="1 3">
    <name type="scientific">Caproicibacterium lactatifermentans</name>
    <dbReference type="NCBI Taxonomy" id="2666138"/>
    <lineage>
        <taxon>Bacteria</taxon>
        <taxon>Bacillati</taxon>
        <taxon>Bacillota</taxon>
        <taxon>Clostridia</taxon>
        <taxon>Eubacteriales</taxon>
        <taxon>Oscillospiraceae</taxon>
        <taxon>Caproicibacterium</taxon>
    </lineage>
</organism>
<dbReference type="EMBL" id="CP046051">
    <property type="protein sequence ID" value="QKN24141.1"/>
    <property type="molecule type" value="Genomic_DNA"/>
</dbReference>
<dbReference type="Proteomes" id="UP000501316">
    <property type="component" value="Chromosome"/>
</dbReference>
<dbReference type="RefSeq" id="WP_086035530.1">
    <property type="nucleotide sequence ID" value="NZ_CP046051.1"/>
</dbReference>
<evidence type="ECO:0000313" key="3">
    <source>
        <dbReference type="Proteomes" id="UP000501316"/>
    </source>
</evidence>
<proteinExistence type="predicted"/>